<evidence type="ECO:0000256" key="1">
    <source>
        <dbReference type="SAM" id="MobiDB-lite"/>
    </source>
</evidence>
<keyword evidence="3" id="KW-1185">Reference proteome</keyword>
<gene>
    <name evidence="2" type="ORF">PSON_ATCC_30995.1.T0870088</name>
</gene>
<feature type="region of interest" description="Disordered" evidence="1">
    <location>
        <begin position="59"/>
        <end position="89"/>
    </location>
</feature>
<reference evidence="2" key="1">
    <citation type="submission" date="2021-01" db="EMBL/GenBank/DDBJ databases">
        <authorList>
            <consortium name="Genoscope - CEA"/>
            <person name="William W."/>
        </authorList>
    </citation>
    <scope>NUCLEOTIDE SEQUENCE</scope>
</reference>
<evidence type="ECO:0000313" key="2">
    <source>
        <dbReference type="EMBL" id="CAD8106649.1"/>
    </source>
</evidence>
<dbReference type="Proteomes" id="UP000692954">
    <property type="component" value="Unassembled WGS sequence"/>
</dbReference>
<organism evidence="2 3">
    <name type="scientific">Paramecium sonneborni</name>
    <dbReference type="NCBI Taxonomy" id="65129"/>
    <lineage>
        <taxon>Eukaryota</taxon>
        <taxon>Sar</taxon>
        <taxon>Alveolata</taxon>
        <taxon>Ciliophora</taxon>
        <taxon>Intramacronucleata</taxon>
        <taxon>Oligohymenophorea</taxon>
        <taxon>Peniculida</taxon>
        <taxon>Parameciidae</taxon>
        <taxon>Paramecium</taxon>
    </lineage>
</organism>
<name>A0A8S1PVQ2_9CILI</name>
<dbReference type="EMBL" id="CAJJDN010000087">
    <property type="protein sequence ID" value="CAD8106649.1"/>
    <property type="molecule type" value="Genomic_DNA"/>
</dbReference>
<proteinExistence type="predicted"/>
<protein>
    <submittedName>
        <fullName evidence="2">Uncharacterized protein</fullName>
    </submittedName>
</protein>
<dbReference type="OrthoDB" id="291972at2759"/>
<dbReference type="AlphaFoldDB" id="A0A8S1PVQ2"/>
<evidence type="ECO:0000313" key="3">
    <source>
        <dbReference type="Proteomes" id="UP000692954"/>
    </source>
</evidence>
<accession>A0A8S1PVQ2</accession>
<sequence length="152" mass="17806">MLLNKGLYKHQYCLSLHSNPDPVKITFHFQESQPICPLIKMPTQKVEWLQAKFPSIKSRYQNTESQTERPKINQKKCHSRLPSQVRSTPTSPFTIIMRTNNPSSNNEFDNSITKTIRYEQFQNKQYLVNKYLAPRKLGLHRGINLVNFGIDK</sequence>
<comment type="caution">
    <text evidence="2">The sequence shown here is derived from an EMBL/GenBank/DDBJ whole genome shotgun (WGS) entry which is preliminary data.</text>
</comment>